<feature type="non-terminal residue" evidence="2">
    <location>
        <position position="1"/>
    </location>
</feature>
<keyword evidence="3" id="KW-1185">Reference proteome</keyword>
<gene>
    <name evidence="2" type="ORF">PGLA1383_LOCUS49253</name>
</gene>
<feature type="non-terminal residue" evidence="2">
    <location>
        <position position="141"/>
    </location>
</feature>
<organism evidence="2 3">
    <name type="scientific">Polarella glacialis</name>
    <name type="common">Dinoflagellate</name>
    <dbReference type="NCBI Taxonomy" id="89957"/>
    <lineage>
        <taxon>Eukaryota</taxon>
        <taxon>Sar</taxon>
        <taxon>Alveolata</taxon>
        <taxon>Dinophyceae</taxon>
        <taxon>Suessiales</taxon>
        <taxon>Suessiaceae</taxon>
        <taxon>Polarella</taxon>
    </lineage>
</organism>
<evidence type="ECO:0000313" key="3">
    <source>
        <dbReference type="Proteomes" id="UP000654075"/>
    </source>
</evidence>
<evidence type="ECO:0000313" key="2">
    <source>
        <dbReference type="EMBL" id="CAE8633355.1"/>
    </source>
</evidence>
<feature type="compositionally biased region" description="Low complexity" evidence="1">
    <location>
        <begin position="34"/>
        <end position="47"/>
    </location>
</feature>
<reference evidence="2" key="1">
    <citation type="submission" date="2021-02" db="EMBL/GenBank/DDBJ databases">
        <authorList>
            <person name="Dougan E. K."/>
            <person name="Rhodes N."/>
            <person name="Thang M."/>
            <person name="Chan C."/>
        </authorList>
    </citation>
    <scope>NUCLEOTIDE SEQUENCE</scope>
</reference>
<protein>
    <submittedName>
        <fullName evidence="2">Uncharacterized protein</fullName>
    </submittedName>
</protein>
<name>A0A813H6U3_POLGL</name>
<accession>A0A813H6U3</accession>
<dbReference type="Proteomes" id="UP000654075">
    <property type="component" value="Unassembled WGS sequence"/>
</dbReference>
<feature type="region of interest" description="Disordered" evidence="1">
    <location>
        <begin position="106"/>
        <end position="141"/>
    </location>
</feature>
<dbReference type="EMBL" id="CAJNNV010030734">
    <property type="protein sequence ID" value="CAE8633355.1"/>
    <property type="molecule type" value="Genomic_DNA"/>
</dbReference>
<proteinExistence type="predicted"/>
<feature type="region of interest" description="Disordered" evidence="1">
    <location>
        <begin position="15"/>
        <end position="77"/>
    </location>
</feature>
<dbReference type="AlphaFoldDB" id="A0A813H6U3"/>
<feature type="compositionally biased region" description="Basic and acidic residues" evidence="1">
    <location>
        <begin position="15"/>
        <end position="33"/>
    </location>
</feature>
<evidence type="ECO:0000256" key="1">
    <source>
        <dbReference type="SAM" id="MobiDB-lite"/>
    </source>
</evidence>
<sequence length="141" mass="15849">DRGRRREVEELQQIRREKEASRSRHEEQRKAAREVVAQAKEAAAAQLQRRRRAPDDLVDRGQQGSGVAEAEALEPSLGEAALAELRETLRRRNEQVEAARAQLAAKSAKVAQRRQSNGASSMAEMELRKAHVRTAMEVESE</sequence>
<comment type="caution">
    <text evidence="2">The sequence shown here is derived from an EMBL/GenBank/DDBJ whole genome shotgun (WGS) entry which is preliminary data.</text>
</comment>